<dbReference type="PANTHER" id="PTHR44591">
    <property type="entry name" value="STRESS RESPONSE REGULATOR PROTEIN 1"/>
    <property type="match status" value="1"/>
</dbReference>
<proteinExistence type="predicted"/>
<feature type="modified residue" description="4-aspartylphosphate" evidence="2">
    <location>
        <position position="60"/>
    </location>
</feature>
<dbReference type="SMART" id="SM00448">
    <property type="entry name" value="REC"/>
    <property type="match status" value="1"/>
</dbReference>
<accession>A0A1I7D4D4</accession>
<dbReference type="RefSeq" id="WP_069902521.1">
    <property type="nucleotide sequence ID" value="NZ_FPBC01000010.1"/>
</dbReference>
<dbReference type="Pfam" id="PF00072">
    <property type="entry name" value="Response_reg"/>
    <property type="match status" value="1"/>
</dbReference>
<dbReference type="STRING" id="437900.GCA_001940335_03347"/>
<dbReference type="GO" id="GO:0016301">
    <property type="term" value="F:kinase activity"/>
    <property type="evidence" value="ECO:0007669"/>
    <property type="project" value="UniProtKB-KW"/>
</dbReference>
<dbReference type="AlphaFoldDB" id="A0A1I7D4D4"/>
<name>A0A1I7D4D4_9PSED</name>
<dbReference type="InterPro" id="IPR050595">
    <property type="entry name" value="Bact_response_regulator"/>
</dbReference>
<keyword evidence="3" id="KW-0808">Transferase</keyword>
<dbReference type="SUPFAM" id="SSF52172">
    <property type="entry name" value="CheY-like"/>
    <property type="match status" value="1"/>
</dbReference>
<dbReference type="EMBL" id="LR215729">
    <property type="protein sequence ID" value="VEV97191.1"/>
    <property type="molecule type" value="Genomic_DNA"/>
</dbReference>
<dbReference type="PANTHER" id="PTHR44591:SF3">
    <property type="entry name" value="RESPONSE REGULATORY DOMAIN-CONTAINING PROTEIN"/>
    <property type="match status" value="1"/>
</dbReference>
<gene>
    <name evidence="3" type="ORF">PMYSY11_2145</name>
</gene>
<dbReference type="Gene3D" id="3.40.50.2300">
    <property type="match status" value="1"/>
</dbReference>
<reference evidence="3" key="1">
    <citation type="submission" date="2019-02" db="EMBL/GenBank/DDBJ databases">
        <authorList>
            <consortium name="Genoscope - CEA"/>
            <person name="William W."/>
        </authorList>
    </citation>
    <scope>NUCLEOTIDE SEQUENCE [LARGE SCALE GENOMIC DNA]</scope>
    <source>
        <strain evidence="3">YSy11</strain>
    </source>
</reference>
<evidence type="ECO:0000256" key="1">
    <source>
        <dbReference type="ARBA" id="ARBA00022553"/>
    </source>
</evidence>
<keyword evidence="3" id="KW-0418">Kinase</keyword>
<evidence type="ECO:0000256" key="2">
    <source>
        <dbReference type="PROSITE-ProRule" id="PRU00169"/>
    </source>
</evidence>
<dbReference type="PROSITE" id="PS50110">
    <property type="entry name" value="RESPONSE_REGULATORY"/>
    <property type="match status" value="1"/>
</dbReference>
<evidence type="ECO:0000313" key="3">
    <source>
        <dbReference type="EMBL" id="VEV97191.1"/>
    </source>
</evidence>
<organism evidence="3">
    <name type="scientific">Pseudomonas marincola</name>
    <dbReference type="NCBI Taxonomy" id="437900"/>
    <lineage>
        <taxon>Bacteria</taxon>
        <taxon>Pseudomonadati</taxon>
        <taxon>Pseudomonadota</taxon>
        <taxon>Gammaproteobacteria</taxon>
        <taxon>Pseudomonadales</taxon>
        <taxon>Pseudomonadaceae</taxon>
        <taxon>Pseudomonas</taxon>
    </lineage>
</organism>
<keyword evidence="1 2" id="KW-0597">Phosphoprotein</keyword>
<dbReference type="InterPro" id="IPR001789">
    <property type="entry name" value="Sig_transdc_resp-reg_receiver"/>
</dbReference>
<sequence length="136" mass="15523">MSSKLATRQTILLVDDEQDILLELAEMLELEGYRCILANSVAQAFEQLSQHPDIALIITDLRMPEESGLRLIQQLRARSSRKQLPVIVASGHADMNDVIDTMRLQAVDFFIKPIYHERLLESIERLFPSTLLHLAK</sequence>
<protein>
    <submittedName>
        <fullName evidence="3">Histidine kinase</fullName>
    </submittedName>
</protein>
<dbReference type="GO" id="GO:0000160">
    <property type="term" value="P:phosphorelay signal transduction system"/>
    <property type="evidence" value="ECO:0007669"/>
    <property type="project" value="InterPro"/>
</dbReference>
<dbReference type="InterPro" id="IPR011006">
    <property type="entry name" value="CheY-like_superfamily"/>
</dbReference>